<feature type="region of interest" description="Disordered" evidence="1">
    <location>
        <begin position="28"/>
        <end position="53"/>
    </location>
</feature>
<dbReference type="Proteomes" id="UP000299102">
    <property type="component" value="Unassembled WGS sequence"/>
</dbReference>
<evidence type="ECO:0000256" key="1">
    <source>
        <dbReference type="SAM" id="MobiDB-lite"/>
    </source>
</evidence>
<organism evidence="2 3">
    <name type="scientific">Eumeta variegata</name>
    <name type="common">Bagworm moth</name>
    <name type="synonym">Eumeta japonica</name>
    <dbReference type="NCBI Taxonomy" id="151549"/>
    <lineage>
        <taxon>Eukaryota</taxon>
        <taxon>Metazoa</taxon>
        <taxon>Ecdysozoa</taxon>
        <taxon>Arthropoda</taxon>
        <taxon>Hexapoda</taxon>
        <taxon>Insecta</taxon>
        <taxon>Pterygota</taxon>
        <taxon>Neoptera</taxon>
        <taxon>Endopterygota</taxon>
        <taxon>Lepidoptera</taxon>
        <taxon>Glossata</taxon>
        <taxon>Ditrysia</taxon>
        <taxon>Tineoidea</taxon>
        <taxon>Psychidae</taxon>
        <taxon>Oiketicinae</taxon>
        <taxon>Eumeta</taxon>
    </lineage>
</organism>
<sequence>MEIDTNPLNGPQSFVYLRSSAELKGIENWSDDSNDLNDPDDEGFTQPQKQKSRKPRLFVTYWPGFLRLCGKTEGFVFSFPSRSPRDACCLSGARYHIGKDTLIHIFLAYCREDNVQDAPAL</sequence>
<evidence type="ECO:0000313" key="3">
    <source>
        <dbReference type="Proteomes" id="UP000299102"/>
    </source>
</evidence>
<dbReference type="AlphaFoldDB" id="A0A4C1VEW1"/>
<protein>
    <submittedName>
        <fullName evidence="2">Uncharacterized protein</fullName>
    </submittedName>
</protein>
<proteinExistence type="predicted"/>
<dbReference type="EMBL" id="BGZK01000328">
    <property type="protein sequence ID" value="GBP37090.1"/>
    <property type="molecule type" value="Genomic_DNA"/>
</dbReference>
<name>A0A4C1VEW1_EUMVA</name>
<keyword evidence="3" id="KW-1185">Reference proteome</keyword>
<comment type="caution">
    <text evidence="2">The sequence shown here is derived from an EMBL/GenBank/DDBJ whole genome shotgun (WGS) entry which is preliminary data.</text>
</comment>
<gene>
    <name evidence="2" type="ORF">EVAR_19219_1</name>
</gene>
<accession>A0A4C1VEW1</accession>
<reference evidence="2 3" key="1">
    <citation type="journal article" date="2019" name="Commun. Biol.">
        <title>The bagworm genome reveals a unique fibroin gene that provides high tensile strength.</title>
        <authorList>
            <person name="Kono N."/>
            <person name="Nakamura H."/>
            <person name="Ohtoshi R."/>
            <person name="Tomita M."/>
            <person name="Numata K."/>
            <person name="Arakawa K."/>
        </authorList>
    </citation>
    <scope>NUCLEOTIDE SEQUENCE [LARGE SCALE GENOMIC DNA]</scope>
</reference>
<evidence type="ECO:0000313" key="2">
    <source>
        <dbReference type="EMBL" id="GBP37090.1"/>
    </source>
</evidence>
<feature type="compositionally biased region" description="Acidic residues" evidence="1">
    <location>
        <begin position="29"/>
        <end position="43"/>
    </location>
</feature>